<evidence type="ECO:0000313" key="1">
    <source>
        <dbReference type="EMBL" id="WHM23621.1"/>
    </source>
</evidence>
<protein>
    <submittedName>
        <fullName evidence="1">DUF5412 domain-containing protein</fullName>
    </submittedName>
</protein>
<dbReference type="AlphaFoldDB" id="A0AAQ3ETS8"/>
<dbReference type="Proteomes" id="UP001229422">
    <property type="component" value="Chromosome"/>
</dbReference>
<proteinExistence type="predicted"/>
<sequence length="122" mass="14052">MFALLVFFGGAIYWMLFSLKSVPKGNLVQSVESPDGSYTLNTYVSENTLSLDAARGELVNEKTLVKRTIYWNYPDSRPAVTWINHNTVKIGNQTLHLDTDETYDWRKDDHWIREEPPQASAR</sequence>
<dbReference type="Pfam" id="PF17428">
    <property type="entry name" value="DUF5412"/>
    <property type="match status" value="1"/>
</dbReference>
<organism evidence="1 2">
    <name type="scientific">Bacillus subtilis</name>
    <dbReference type="NCBI Taxonomy" id="1423"/>
    <lineage>
        <taxon>Bacteria</taxon>
        <taxon>Bacillati</taxon>
        <taxon>Bacillota</taxon>
        <taxon>Bacilli</taxon>
        <taxon>Bacillales</taxon>
        <taxon>Bacillaceae</taxon>
        <taxon>Bacillus</taxon>
    </lineage>
</organism>
<accession>A0AAQ3ETS8</accession>
<evidence type="ECO:0000313" key="2">
    <source>
        <dbReference type="Proteomes" id="UP001229422"/>
    </source>
</evidence>
<gene>
    <name evidence="1" type="ORF">QL281_04505</name>
</gene>
<dbReference type="InterPro" id="IPR035406">
    <property type="entry name" value="DUF5412"/>
</dbReference>
<reference evidence="1" key="1">
    <citation type="submission" date="2023-05" db="EMBL/GenBank/DDBJ databases">
        <title>Complete genome sequence of Bacillus subtilis SRCM117797 isolated from Soybean paste.</title>
        <authorList>
            <person name="Abraha H.B."/>
            <person name="Kim K.-P."/>
            <person name="Ryu M.-S."/>
            <person name="Jeong D.-Y."/>
        </authorList>
    </citation>
    <scope>NUCLEOTIDE SEQUENCE</scope>
    <source>
        <strain evidence="1">SRCM117797</strain>
    </source>
</reference>
<dbReference type="EMBL" id="CP125292">
    <property type="protein sequence ID" value="WHM23621.1"/>
    <property type="molecule type" value="Genomic_DNA"/>
</dbReference>
<dbReference type="RefSeq" id="WP_257724450.1">
    <property type="nucleotide sequence ID" value="NZ_CBCSGB010000003.1"/>
</dbReference>
<name>A0AAQ3ETS8_BACIU</name>